<dbReference type="PANTHER" id="PTHR24321:SF8">
    <property type="entry name" value="ESTRADIOL 17-BETA-DEHYDROGENASE 8-RELATED"/>
    <property type="match status" value="1"/>
</dbReference>
<dbReference type="Pfam" id="PF13561">
    <property type="entry name" value="adh_short_C2"/>
    <property type="match status" value="1"/>
</dbReference>
<protein>
    <submittedName>
        <fullName evidence="3">NAD(P)-dependent dehydrogenase (Short-subunit alcohol dehydrogenase family)</fullName>
    </submittedName>
</protein>
<comment type="similarity">
    <text evidence="1">Belongs to the short-chain dehydrogenases/reductases (SDR) family.</text>
</comment>
<dbReference type="Proteomes" id="UP000592820">
    <property type="component" value="Unassembled WGS sequence"/>
</dbReference>
<gene>
    <name evidence="3" type="ORF">HDG41_001457</name>
</gene>
<reference evidence="3 4" key="1">
    <citation type="submission" date="2020-08" db="EMBL/GenBank/DDBJ databases">
        <title>Genomic Encyclopedia of Type Strains, Phase IV (KMG-V): Genome sequencing to study the core and pangenomes of soil and plant-associated prokaryotes.</title>
        <authorList>
            <person name="Whitman W."/>
        </authorList>
    </citation>
    <scope>NUCLEOTIDE SEQUENCE [LARGE SCALE GENOMIC DNA]</scope>
    <source>
        <strain evidence="3 4">JPY162</strain>
    </source>
</reference>
<dbReference type="GO" id="GO:0016491">
    <property type="term" value="F:oxidoreductase activity"/>
    <property type="evidence" value="ECO:0007669"/>
    <property type="project" value="UniProtKB-KW"/>
</dbReference>
<dbReference type="SUPFAM" id="SSF51735">
    <property type="entry name" value="NAD(P)-binding Rossmann-fold domains"/>
    <property type="match status" value="1"/>
</dbReference>
<evidence type="ECO:0000256" key="1">
    <source>
        <dbReference type="ARBA" id="ARBA00006484"/>
    </source>
</evidence>
<name>A0A7W8P2T3_9BURK</name>
<dbReference type="NCBIfam" id="NF005559">
    <property type="entry name" value="PRK07231.1"/>
    <property type="match status" value="1"/>
</dbReference>
<sequence>MSNVTYDFSGQVALVSGAAAGLGLATAKAFAASGAKVALVDIDEGALQAAVKGLRDEGREVLGICCDVSDDRQVKEMVEKTVKTFGRLDAAYNNAGIVPRATDFTEILQSDYDRLMAVNLKGVWSAMKYELLQMESQGSGTIVNCSSLAGLVGGYGRPGYHAAKHGVVGLTRSVGMEYAARGIRVNAVCPGTMVTPQVMRMSESKDLDLELVEKSVPIKRMGRAEEIADAVLWLCSSGSTYVIGQALAVDGGYTTQ</sequence>
<proteinExistence type="inferred from homology"/>
<dbReference type="Gene3D" id="3.40.50.720">
    <property type="entry name" value="NAD(P)-binding Rossmann-like Domain"/>
    <property type="match status" value="1"/>
</dbReference>
<dbReference type="InterPro" id="IPR036291">
    <property type="entry name" value="NAD(P)-bd_dom_sf"/>
</dbReference>
<evidence type="ECO:0000313" key="3">
    <source>
        <dbReference type="EMBL" id="MBB5399418.1"/>
    </source>
</evidence>
<evidence type="ECO:0000256" key="2">
    <source>
        <dbReference type="ARBA" id="ARBA00023002"/>
    </source>
</evidence>
<dbReference type="InterPro" id="IPR002347">
    <property type="entry name" value="SDR_fam"/>
</dbReference>
<comment type="caution">
    <text evidence="3">The sequence shown here is derived from an EMBL/GenBank/DDBJ whole genome shotgun (WGS) entry which is preliminary data.</text>
</comment>
<dbReference type="EMBL" id="JACHDE010000002">
    <property type="protein sequence ID" value="MBB5399418.1"/>
    <property type="molecule type" value="Genomic_DNA"/>
</dbReference>
<keyword evidence="2" id="KW-0560">Oxidoreductase</keyword>
<evidence type="ECO:0000313" key="4">
    <source>
        <dbReference type="Proteomes" id="UP000592820"/>
    </source>
</evidence>
<dbReference type="PRINTS" id="PR00081">
    <property type="entry name" value="GDHRDH"/>
</dbReference>
<dbReference type="FunFam" id="3.40.50.720:FF:000084">
    <property type="entry name" value="Short-chain dehydrogenase reductase"/>
    <property type="match status" value="1"/>
</dbReference>
<dbReference type="PRINTS" id="PR00080">
    <property type="entry name" value="SDRFAMILY"/>
</dbReference>
<dbReference type="AlphaFoldDB" id="A0A7W8P2T3"/>
<organism evidence="3 4">
    <name type="scientific">Paraburkholderia youngii</name>
    <dbReference type="NCBI Taxonomy" id="2782701"/>
    <lineage>
        <taxon>Bacteria</taxon>
        <taxon>Pseudomonadati</taxon>
        <taxon>Pseudomonadota</taxon>
        <taxon>Betaproteobacteria</taxon>
        <taxon>Burkholderiales</taxon>
        <taxon>Burkholderiaceae</taxon>
        <taxon>Paraburkholderia</taxon>
    </lineage>
</organism>
<dbReference type="RefSeq" id="WP_184225686.1">
    <property type="nucleotide sequence ID" value="NZ_JACHDE010000002.1"/>
</dbReference>
<accession>A0A7W8P2T3</accession>
<dbReference type="PANTHER" id="PTHR24321">
    <property type="entry name" value="DEHYDROGENASES, SHORT CHAIN"/>
    <property type="match status" value="1"/>
</dbReference>
<dbReference type="CDD" id="cd05233">
    <property type="entry name" value="SDR_c"/>
    <property type="match status" value="1"/>
</dbReference>